<protein>
    <recommendedName>
        <fullName evidence="3">Alpha/beta hydrolase fold</fullName>
    </recommendedName>
</protein>
<sequence>MSIKQFLVYKMLKRWEKRDLKTLAKQEIPDGIKEFSGIPYVDDGHRGHLLDIYYPENAAGKLPLIIDIHGGGFLYGYKESR</sequence>
<accession>A0A1M6JD39</accession>
<keyword evidence="2" id="KW-1185">Reference proteome</keyword>
<dbReference type="OrthoDB" id="24847at2"/>
<proteinExistence type="predicted"/>
<dbReference type="AlphaFoldDB" id="A0A1M6JD39"/>
<dbReference type="Proteomes" id="UP000324781">
    <property type="component" value="Unassembled WGS sequence"/>
</dbReference>
<evidence type="ECO:0000313" key="1">
    <source>
        <dbReference type="EMBL" id="SHJ44631.1"/>
    </source>
</evidence>
<organism evidence="1 2">
    <name type="scientific">Thermoclostridium caenicola</name>
    <dbReference type="NCBI Taxonomy" id="659425"/>
    <lineage>
        <taxon>Bacteria</taxon>
        <taxon>Bacillati</taxon>
        <taxon>Bacillota</taxon>
        <taxon>Clostridia</taxon>
        <taxon>Eubacteriales</taxon>
        <taxon>Oscillospiraceae</taxon>
        <taxon>Thermoclostridium</taxon>
    </lineage>
</organism>
<reference evidence="1 2" key="1">
    <citation type="submission" date="2016-11" db="EMBL/GenBank/DDBJ databases">
        <authorList>
            <person name="Varghese N."/>
            <person name="Submissions S."/>
        </authorList>
    </citation>
    <scope>NUCLEOTIDE SEQUENCE [LARGE SCALE GENOMIC DNA]</scope>
    <source>
        <strain evidence="1 2">DSM 19027</strain>
    </source>
</reference>
<dbReference type="Gene3D" id="3.40.50.1820">
    <property type="entry name" value="alpha/beta hydrolase"/>
    <property type="match status" value="1"/>
</dbReference>
<dbReference type="EMBL" id="FQZP01000055">
    <property type="protein sequence ID" value="SHJ44631.1"/>
    <property type="molecule type" value="Genomic_DNA"/>
</dbReference>
<dbReference type="SUPFAM" id="SSF53474">
    <property type="entry name" value="alpha/beta-Hydrolases"/>
    <property type="match status" value="1"/>
</dbReference>
<dbReference type="RefSeq" id="WP_149679462.1">
    <property type="nucleotide sequence ID" value="NZ_FQZP01000055.1"/>
</dbReference>
<dbReference type="InterPro" id="IPR029058">
    <property type="entry name" value="AB_hydrolase_fold"/>
</dbReference>
<evidence type="ECO:0008006" key="3">
    <source>
        <dbReference type="Google" id="ProtNLM"/>
    </source>
</evidence>
<evidence type="ECO:0000313" key="2">
    <source>
        <dbReference type="Proteomes" id="UP000324781"/>
    </source>
</evidence>
<gene>
    <name evidence="1" type="ORF">SAMN05444373_105519</name>
</gene>
<name>A0A1M6JD39_9FIRM</name>